<name>A0ABX5BX26_9FIRM</name>
<evidence type="ECO:0000256" key="4">
    <source>
        <dbReference type="SAM" id="Coils"/>
    </source>
</evidence>
<dbReference type="PANTHER" id="PTHR43280:SF2">
    <property type="entry name" value="HTH-TYPE TRANSCRIPTIONAL REGULATOR EXSA"/>
    <property type="match status" value="1"/>
</dbReference>
<keyword evidence="3" id="KW-0804">Transcription</keyword>
<dbReference type="Gene3D" id="1.10.10.60">
    <property type="entry name" value="Homeodomain-like"/>
    <property type="match status" value="2"/>
</dbReference>
<keyword evidence="2" id="KW-0238">DNA-binding</keyword>
<dbReference type="PRINTS" id="PR00032">
    <property type="entry name" value="HTHARAC"/>
</dbReference>
<feature type="domain" description="HTH araC/xylS-type" evidence="5">
    <location>
        <begin position="177"/>
        <end position="275"/>
    </location>
</feature>
<dbReference type="SUPFAM" id="SSF46689">
    <property type="entry name" value="Homeodomain-like"/>
    <property type="match status" value="2"/>
</dbReference>
<keyword evidence="4" id="KW-0175">Coiled coil</keyword>
<keyword evidence="1" id="KW-0805">Transcription regulation</keyword>
<sequence length="343" mass="39612">MDYFDYSYKHNYIEFSSTIYRVGTYHYNWHGETEILILLKGRIEMSCNDELFTLEPLDAVIISPQVGHSTLALEEDVIAFTIHVGNEFYQQYDPDFGSYQFVVRSDESTRHNQFFTTLRHHAAMMLLLMAKGESPVHRMWVEHHYLALAGDVFREFEPVKLVHENARPGDIKPATFDKMIAYIDGHYRQKLELEDIAKIGGYNVAYTSQFFKRQMGISFVDYVLRLRLRDATVQLTSSDEAIARIASSCGFADIKAFNVAFKKYFRMTPTEYRKQVKAIGRKTTLQDGVEIVSVENQDVLELLHSFLSYEDDSRAKSELEFMSQKLEALKAKLADVVDVVKAL</sequence>
<gene>
    <name evidence="6" type="ORF">VRHSUH09_09195</name>
</gene>
<comment type="caution">
    <text evidence="6">The sequence shown here is derived from an EMBL/GenBank/DDBJ whole genome shotgun (WGS) entry which is preliminary data.</text>
</comment>
<dbReference type="Proteomes" id="UP000238774">
    <property type="component" value="Unassembled WGS sequence"/>
</dbReference>
<dbReference type="InterPro" id="IPR018060">
    <property type="entry name" value="HTH_AraC"/>
</dbReference>
<dbReference type="InterPro" id="IPR018062">
    <property type="entry name" value="HTH_AraC-typ_CS"/>
</dbReference>
<dbReference type="SMART" id="SM00342">
    <property type="entry name" value="HTH_ARAC"/>
    <property type="match status" value="1"/>
</dbReference>
<evidence type="ECO:0000313" key="6">
    <source>
        <dbReference type="EMBL" id="PQL10738.1"/>
    </source>
</evidence>
<evidence type="ECO:0000259" key="5">
    <source>
        <dbReference type="PROSITE" id="PS01124"/>
    </source>
</evidence>
<proteinExistence type="predicted"/>
<dbReference type="SUPFAM" id="SSF51182">
    <property type="entry name" value="RmlC-like cupins"/>
    <property type="match status" value="1"/>
</dbReference>
<dbReference type="InterPro" id="IPR011051">
    <property type="entry name" value="RmlC_Cupin_sf"/>
</dbReference>
<protein>
    <submittedName>
        <fullName evidence="6">AraC family transcriptional regulator</fullName>
    </submittedName>
</protein>
<dbReference type="InterPro" id="IPR020449">
    <property type="entry name" value="Tscrpt_reg_AraC-type_HTH"/>
</dbReference>
<dbReference type="EMBL" id="PPCX01000012">
    <property type="protein sequence ID" value="PQL10738.1"/>
    <property type="molecule type" value="Genomic_DNA"/>
</dbReference>
<evidence type="ECO:0000256" key="1">
    <source>
        <dbReference type="ARBA" id="ARBA00023015"/>
    </source>
</evidence>
<dbReference type="Gene3D" id="2.60.120.10">
    <property type="entry name" value="Jelly Rolls"/>
    <property type="match status" value="1"/>
</dbReference>
<dbReference type="PROSITE" id="PS01124">
    <property type="entry name" value="HTH_ARAC_FAMILY_2"/>
    <property type="match status" value="1"/>
</dbReference>
<organism evidence="6 7">
    <name type="scientific">Veillonella rogosae JCM 15642</name>
    <dbReference type="NCBI Taxonomy" id="1298595"/>
    <lineage>
        <taxon>Bacteria</taxon>
        <taxon>Bacillati</taxon>
        <taxon>Bacillota</taxon>
        <taxon>Negativicutes</taxon>
        <taxon>Veillonellales</taxon>
        <taxon>Veillonellaceae</taxon>
        <taxon>Veillonella</taxon>
    </lineage>
</organism>
<feature type="coiled-coil region" evidence="4">
    <location>
        <begin position="312"/>
        <end position="339"/>
    </location>
</feature>
<dbReference type="InterPro" id="IPR009057">
    <property type="entry name" value="Homeodomain-like_sf"/>
</dbReference>
<keyword evidence="7" id="KW-1185">Reference proteome</keyword>
<evidence type="ECO:0000313" key="7">
    <source>
        <dbReference type="Proteomes" id="UP000238774"/>
    </source>
</evidence>
<dbReference type="PANTHER" id="PTHR43280">
    <property type="entry name" value="ARAC-FAMILY TRANSCRIPTIONAL REGULATOR"/>
    <property type="match status" value="1"/>
</dbReference>
<dbReference type="InterPro" id="IPR014710">
    <property type="entry name" value="RmlC-like_jellyroll"/>
</dbReference>
<accession>A0ABX5BX26</accession>
<evidence type="ECO:0000256" key="3">
    <source>
        <dbReference type="ARBA" id="ARBA00023163"/>
    </source>
</evidence>
<dbReference type="Pfam" id="PF12833">
    <property type="entry name" value="HTH_18"/>
    <property type="match status" value="1"/>
</dbReference>
<dbReference type="RefSeq" id="WP_105081998.1">
    <property type="nucleotide sequence ID" value="NZ_PPCX01000012.1"/>
</dbReference>
<reference evidence="6 7" key="1">
    <citation type="submission" date="2018-01" db="EMBL/GenBank/DDBJ databases">
        <title>Draft genome sequences of clinical isolates and type strains of oral Veillonella including Veillonella infantum sp., nov.</title>
        <authorList>
            <person name="Mashima I."/>
            <person name="Liao Y.-C."/>
            <person name="Sabharwal A."/>
            <person name="Haase E.M."/>
            <person name="Nakazawa F."/>
            <person name="Scannapieco F.A."/>
        </authorList>
    </citation>
    <scope>NUCLEOTIDE SEQUENCE [LARGE SCALE GENOMIC DNA]</scope>
    <source>
        <strain evidence="6 7">JCM 15642</strain>
    </source>
</reference>
<dbReference type="PROSITE" id="PS00041">
    <property type="entry name" value="HTH_ARAC_FAMILY_1"/>
    <property type="match status" value="1"/>
</dbReference>
<evidence type="ECO:0000256" key="2">
    <source>
        <dbReference type="ARBA" id="ARBA00023125"/>
    </source>
</evidence>